<evidence type="ECO:0000256" key="1">
    <source>
        <dbReference type="SAM" id="MobiDB-lite"/>
    </source>
</evidence>
<feature type="compositionally biased region" description="Pro residues" evidence="1">
    <location>
        <begin position="80"/>
        <end position="97"/>
    </location>
</feature>
<reference evidence="2" key="1">
    <citation type="journal article" date="2018" name="DNA Res.">
        <title>Multiple hybrid de novo genome assembly of finger millet, an orphan allotetraploid crop.</title>
        <authorList>
            <person name="Hatakeyama M."/>
            <person name="Aluri S."/>
            <person name="Balachadran M.T."/>
            <person name="Sivarajan S.R."/>
            <person name="Patrignani A."/>
            <person name="Gruter S."/>
            <person name="Poveda L."/>
            <person name="Shimizu-Inatsugi R."/>
            <person name="Baeten J."/>
            <person name="Francoijs K.J."/>
            <person name="Nataraja K.N."/>
            <person name="Reddy Y.A.N."/>
            <person name="Phadnis S."/>
            <person name="Ravikumar R.L."/>
            <person name="Schlapbach R."/>
            <person name="Sreeman S.M."/>
            <person name="Shimizu K.K."/>
        </authorList>
    </citation>
    <scope>NUCLEOTIDE SEQUENCE</scope>
</reference>
<gene>
    <name evidence="2" type="primary">gb17858</name>
    <name evidence="2" type="ORF">PR202_gb17858</name>
</gene>
<reference evidence="2" key="2">
    <citation type="submission" date="2021-12" db="EMBL/GenBank/DDBJ databases">
        <title>Resequencing data analysis of finger millet.</title>
        <authorList>
            <person name="Hatakeyama M."/>
            <person name="Aluri S."/>
            <person name="Balachadran M.T."/>
            <person name="Sivarajan S.R."/>
            <person name="Poveda L."/>
            <person name="Shimizu-Inatsugi R."/>
            <person name="Schlapbach R."/>
            <person name="Sreeman S.M."/>
            <person name="Shimizu K.K."/>
        </authorList>
    </citation>
    <scope>NUCLEOTIDE SEQUENCE</scope>
</reference>
<evidence type="ECO:0000313" key="2">
    <source>
        <dbReference type="EMBL" id="GJN29615.1"/>
    </source>
</evidence>
<dbReference type="EMBL" id="BQKI01000081">
    <property type="protein sequence ID" value="GJN29615.1"/>
    <property type="molecule type" value="Genomic_DNA"/>
</dbReference>
<name>A0AAV5F3T0_ELECO</name>
<comment type="caution">
    <text evidence="2">The sequence shown here is derived from an EMBL/GenBank/DDBJ whole genome shotgun (WGS) entry which is preliminary data.</text>
</comment>
<keyword evidence="3" id="KW-1185">Reference proteome</keyword>
<evidence type="ECO:0000313" key="3">
    <source>
        <dbReference type="Proteomes" id="UP001054889"/>
    </source>
</evidence>
<dbReference type="AlphaFoldDB" id="A0AAV5F3T0"/>
<dbReference type="PANTHER" id="PTHR34546">
    <property type="entry name" value="OS06G0153600 PROTEIN"/>
    <property type="match status" value="1"/>
</dbReference>
<sequence>MPRHRARRPAQLDDRDLAAEVLYLHSLWHRGPPSPAPAPAPAAAAVPNQSRSGRRRPRKRNRRRLGRGDDEIEDGGPDWPLAPSPPEESTPPSPGSPAHPAAHEEPPLPPPSPGSLAHREAIRAAEEFFATHISDVEEEEEEVYASEGDEEEAVWFFTEMFERDVALRGHYERHWEEGQFVCMACVGRKARRGKGRRFRGCIGLVQHARAATRYGRPAAHRALATVVCRVLGWDIKRLPSIVIDPRGTLGQALAARAQSDAHELKVPWLVKCAVLTVVMSTAQLI</sequence>
<protein>
    <submittedName>
        <fullName evidence="2">Uncharacterized protein</fullName>
    </submittedName>
</protein>
<organism evidence="2 3">
    <name type="scientific">Eleusine coracana subsp. coracana</name>
    <dbReference type="NCBI Taxonomy" id="191504"/>
    <lineage>
        <taxon>Eukaryota</taxon>
        <taxon>Viridiplantae</taxon>
        <taxon>Streptophyta</taxon>
        <taxon>Embryophyta</taxon>
        <taxon>Tracheophyta</taxon>
        <taxon>Spermatophyta</taxon>
        <taxon>Magnoliopsida</taxon>
        <taxon>Liliopsida</taxon>
        <taxon>Poales</taxon>
        <taxon>Poaceae</taxon>
        <taxon>PACMAD clade</taxon>
        <taxon>Chloridoideae</taxon>
        <taxon>Cynodonteae</taxon>
        <taxon>Eleusininae</taxon>
        <taxon>Eleusine</taxon>
    </lineage>
</organism>
<accession>A0AAV5F3T0</accession>
<feature type="region of interest" description="Disordered" evidence="1">
    <location>
        <begin position="28"/>
        <end position="116"/>
    </location>
</feature>
<feature type="compositionally biased region" description="Basic residues" evidence="1">
    <location>
        <begin position="52"/>
        <end position="65"/>
    </location>
</feature>
<proteinExistence type="predicted"/>
<dbReference type="PANTHER" id="PTHR34546:SF3">
    <property type="entry name" value="OS06G0153600 PROTEIN"/>
    <property type="match status" value="1"/>
</dbReference>
<dbReference type="Proteomes" id="UP001054889">
    <property type="component" value="Unassembled WGS sequence"/>
</dbReference>